<comment type="caution">
    <text evidence="1">The sequence shown here is derived from an EMBL/GenBank/DDBJ whole genome shotgun (WGS) entry which is preliminary data.</text>
</comment>
<dbReference type="InterPro" id="IPR011518">
    <property type="entry name" value="Transposase_36"/>
</dbReference>
<dbReference type="Pfam" id="PF07592">
    <property type="entry name" value="DDE_Tnp_ISAZ013"/>
    <property type="match status" value="1"/>
</dbReference>
<name>A0A2T4TWR1_9BACT</name>
<keyword evidence="2" id="KW-1185">Reference proteome</keyword>
<sequence>MTTYKRLTFAEREEMSRQVAAGCGVRATGGDRKPIALRDQSIMKTLAEGAAYPDHDRQFQHLSRHVHHFLKAGDPIISVDTKKVEQDRISVIFLHQHELERASVDEP</sequence>
<dbReference type="EMBL" id="NVQC01000023">
    <property type="protein sequence ID" value="PTL35546.1"/>
    <property type="molecule type" value="Genomic_DNA"/>
</dbReference>
<gene>
    <name evidence="1" type="ORF">CLG94_09770</name>
</gene>
<organism evidence="1 2">
    <name type="scientific">Candidatus Methylomirabilis limnetica</name>
    <dbReference type="NCBI Taxonomy" id="2033718"/>
    <lineage>
        <taxon>Bacteria</taxon>
        <taxon>Candidatus Methylomirabilota</taxon>
        <taxon>Candidatus Methylomirabilia</taxon>
        <taxon>Candidatus Methylomirabilales</taxon>
        <taxon>Candidatus Methylomirabilaceae</taxon>
        <taxon>Candidatus Methylomirabilis</taxon>
    </lineage>
</organism>
<dbReference type="Proteomes" id="UP000241436">
    <property type="component" value="Unassembled WGS sequence"/>
</dbReference>
<dbReference type="RefSeq" id="WP_107563083.1">
    <property type="nucleotide sequence ID" value="NZ_NVQC01000023.1"/>
</dbReference>
<reference evidence="1 2" key="1">
    <citation type="submission" date="2017-09" db="EMBL/GenBank/DDBJ databases">
        <title>Bloom of a denitrifying methanotroph, Candidatus Methylomirabilis limnetica, in a deep stratified lake.</title>
        <authorList>
            <person name="Graf J.S."/>
            <person name="Marchant H.K."/>
            <person name="Tienken D."/>
            <person name="Hach P.F."/>
            <person name="Brand A."/>
            <person name="Schubert C.J."/>
            <person name="Kuypers M.M."/>
            <person name="Milucka J."/>
        </authorList>
    </citation>
    <scope>NUCLEOTIDE SEQUENCE [LARGE SCALE GENOMIC DNA]</scope>
    <source>
        <strain evidence="1 2">Zug</strain>
    </source>
</reference>
<accession>A0A2T4TWR1</accession>
<protein>
    <submittedName>
        <fullName evidence="1">Uncharacterized protein</fullName>
    </submittedName>
</protein>
<proteinExistence type="predicted"/>
<evidence type="ECO:0000313" key="1">
    <source>
        <dbReference type="EMBL" id="PTL35546.1"/>
    </source>
</evidence>
<dbReference type="AlphaFoldDB" id="A0A2T4TWR1"/>
<evidence type="ECO:0000313" key="2">
    <source>
        <dbReference type="Proteomes" id="UP000241436"/>
    </source>
</evidence>
<reference evidence="2" key="2">
    <citation type="journal article" date="2018" name="Environ. Microbiol.">
        <title>Bloom of a denitrifying methanotroph, 'Candidatus Methylomirabilis limnetica', in a deep stratified lake.</title>
        <authorList>
            <person name="Graf J.S."/>
            <person name="Mayr M.J."/>
            <person name="Marchant H.K."/>
            <person name="Tienken D."/>
            <person name="Hach P.F."/>
            <person name="Brand A."/>
            <person name="Schubert C.J."/>
            <person name="Kuypers M.M."/>
            <person name="Milucka J."/>
        </authorList>
    </citation>
    <scope>NUCLEOTIDE SEQUENCE [LARGE SCALE GENOMIC DNA]</scope>
    <source>
        <strain evidence="2">Zug</strain>
    </source>
</reference>